<evidence type="ECO:0000256" key="15">
    <source>
        <dbReference type="RuleBase" id="RU362126"/>
    </source>
</evidence>
<comment type="similarity">
    <text evidence="2 15">Belongs to the calreticulin family.</text>
</comment>
<dbReference type="InterPro" id="IPR001580">
    <property type="entry name" value="Calret/calnex"/>
</dbReference>
<accession>A0A8J6KFH3</accession>
<dbReference type="PROSITE" id="PS00804">
    <property type="entry name" value="CALRETICULIN_2"/>
    <property type="match status" value="1"/>
</dbReference>
<sequence>GVASVGLEEAALAFSAWLLPFCFTPGRTRDGTAVCSGGSWWCARRRENRVPAIMDLKQLFCLTFLLLGVVVVNAHDGHHHGHHHDHDHDHDHDDGLDIEDDLDDIMDDAEETKPETSTPPPAPKVTYKAPLPAGDVYVAESFDKGTLDGWVLSKAKKDDTDDEIAKYDGKWEVAEMRESKLPGDKGLVLVSRAKHHAIAIKLKKPFVFDKKPLVVQYEVNFQSGIECGGAYVKLLSKTSDQNLDHFHDKTPYTIMFGPDKCGEDYKLHFIFRHKNPKTGEYEEKHAKRPDADLKSFFTDKKTHLYTLSKRLSFH</sequence>
<evidence type="ECO:0000256" key="1">
    <source>
        <dbReference type="ARBA" id="ARBA00004389"/>
    </source>
</evidence>
<keyword evidence="4" id="KW-0479">Metal-binding</keyword>
<keyword evidence="10" id="KW-1133">Transmembrane helix</keyword>
<dbReference type="OrthoDB" id="1938156at2759"/>
<evidence type="ECO:0000256" key="9">
    <source>
        <dbReference type="ARBA" id="ARBA00022837"/>
    </source>
</evidence>
<dbReference type="GO" id="GO:0005789">
    <property type="term" value="C:endoplasmic reticulum membrane"/>
    <property type="evidence" value="ECO:0007669"/>
    <property type="project" value="UniProtKB-SubCell"/>
</dbReference>
<keyword evidence="5" id="KW-0732">Signal</keyword>
<keyword evidence="9" id="KW-0106">Calcium</keyword>
<evidence type="ECO:0000256" key="4">
    <source>
        <dbReference type="ARBA" id="ARBA00022723"/>
    </source>
</evidence>
<evidence type="ECO:0000256" key="8">
    <source>
        <dbReference type="ARBA" id="ARBA00022824"/>
    </source>
</evidence>
<dbReference type="FunFam" id="2.60.120.200:FF:000430">
    <property type="entry name" value="Si:ch211-274f20.2"/>
    <property type="match status" value="1"/>
</dbReference>
<evidence type="ECO:0000256" key="16">
    <source>
        <dbReference type="SAM" id="MobiDB-lite"/>
    </source>
</evidence>
<feature type="non-terminal residue" evidence="17">
    <location>
        <position position="314"/>
    </location>
</feature>
<name>A0A8J6KFH3_ELECQ</name>
<keyword evidence="7" id="KW-0677">Repeat</keyword>
<dbReference type="GO" id="GO:0036503">
    <property type="term" value="P:ERAD pathway"/>
    <property type="evidence" value="ECO:0007669"/>
    <property type="project" value="TreeGrafter"/>
</dbReference>
<feature type="compositionally biased region" description="Basic and acidic residues" evidence="16">
    <location>
        <begin position="84"/>
        <end position="95"/>
    </location>
</feature>
<proteinExistence type="inferred from homology"/>
<feature type="region of interest" description="Disordered" evidence="16">
    <location>
        <begin position="78"/>
        <end position="100"/>
    </location>
</feature>
<keyword evidence="15" id="KW-0143">Chaperone</keyword>
<dbReference type="GO" id="GO:0051082">
    <property type="term" value="F:unfolded protein binding"/>
    <property type="evidence" value="ECO:0007669"/>
    <property type="project" value="InterPro"/>
</dbReference>
<dbReference type="Gene3D" id="2.60.120.200">
    <property type="match status" value="1"/>
</dbReference>
<dbReference type="Proteomes" id="UP000770717">
    <property type="component" value="Unassembled WGS sequence"/>
</dbReference>
<evidence type="ECO:0000256" key="7">
    <source>
        <dbReference type="ARBA" id="ARBA00022737"/>
    </source>
</evidence>
<dbReference type="GO" id="GO:0005509">
    <property type="term" value="F:calcium ion binding"/>
    <property type="evidence" value="ECO:0007669"/>
    <property type="project" value="InterPro"/>
</dbReference>
<evidence type="ECO:0000313" key="18">
    <source>
        <dbReference type="Proteomes" id="UP000770717"/>
    </source>
</evidence>
<evidence type="ECO:0000256" key="3">
    <source>
        <dbReference type="ARBA" id="ARBA00022692"/>
    </source>
</evidence>
<evidence type="ECO:0000256" key="11">
    <source>
        <dbReference type="ARBA" id="ARBA00022990"/>
    </source>
</evidence>
<evidence type="ECO:0000313" key="17">
    <source>
        <dbReference type="EMBL" id="KAG9491017.1"/>
    </source>
</evidence>
<evidence type="ECO:0000256" key="14">
    <source>
        <dbReference type="PIRSR" id="PIRSR601580-3"/>
    </source>
</evidence>
<dbReference type="InterPro" id="IPR018124">
    <property type="entry name" value="Calret/calnex_CS"/>
</dbReference>
<evidence type="ECO:0008006" key="19">
    <source>
        <dbReference type="Google" id="ProtNLM"/>
    </source>
</evidence>
<dbReference type="InterPro" id="IPR013320">
    <property type="entry name" value="ConA-like_dom_sf"/>
</dbReference>
<reference evidence="17" key="1">
    <citation type="thesis" date="2020" institute="ProQuest LLC" country="789 East Eisenhower Parkway, Ann Arbor, MI, USA">
        <title>Comparative Genomics and Chromosome Evolution.</title>
        <authorList>
            <person name="Mudd A.B."/>
        </authorList>
    </citation>
    <scope>NUCLEOTIDE SEQUENCE</scope>
    <source>
        <strain evidence="17">HN-11 Male</strain>
        <tissue evidence="17">Kidney and liver</tissue>
    </source>
</reference>
<protein>
    <recommendedName>
        <fullName evidence="19">Calnexin</fullName>
    </recommendedName>
</protein>
<organism evidence="17 18">
    <name type="scientific">Eleutherodactylus coqui</name>
    <name type="common">Puerto Rican coqui</name>
    <dbReference type="NCBI Taxonomy" id="57060"/>
    <lineage>
        <taxon>Eukaryota</taxon>
        <taxon>Metazoa</taxon>
        <taxon>Chordata</taxon>
        <taxon>Craniata</taxon>
        <taxon>Vertebrata</taxon>
        <taxon>Euteleostomi</taxon>
        <taxon>Amphibia</taxon>
        <taxon>Batrachia</taxon>
        <taxon>Anura</taxon>
        <taxon>Neobatrachia</taxon>
        <taxon>Hyloidea</taxon>
        <taxon>Eleutherodactylidae</taxon>
        <taxon>Eleutherodactylinae</taxon>
        <taxon>Eleutherodactylus</taxon>
        <taxon>Eleutherodactylus</taxon>
    </lineage>
</organism>
<dbReference type="PANTHER" id="PTHR11073">
    <property type="entry name" value="CALRETICULIN AND CALNEXIN"/>
    <property type="match status" value="1"/>
</dbReference>
<keyword evidence="8 15" id="KW-0256">Endoplasmic reticulum</keyword>
<comment type="caution">
    <text evidence="17">The sequence shown here is derived from an EMBL/GenBank/DDBJ whole genome shotgun (WGS) entry which is preliminary data.</text>
</comment>
<dbReference type="PRINTS" id="PR00626">
    <property type="entry name" value="CALRETICULIN"/>
</dbReference>
<evidence type="ECO:0000256" key="2">
    <source>
        <dbReference type="ARBA" id="ARBA00010983"/>
    </source>
</evidence>
<keyword evidence="11" id="KW-0007">Acetylation</keyword>
<evidence type="ECO:0000256" key="6">
    <source>
        <dbReference type="ARBA" id="ARBA00022734"/>
    </source>
</evidence>
<evidence type="ECO:0000256" key="12">
    <source>
        <dbReference type="ARBA" id="ARBA00023136"/>
    </source>
</evidence>
<dbReference type="AlphaFoldDB" id="A0A8J6KFH3"/>
<evidence type="ECO:0000256" key="13">
    <source>
        <dbReference type="ARBA" id="ARBA00023157"/>
    </source>
</evidence>
<dbReference type="GO" id="GO:0006457">
    <property type="term" value="P:protein folding"/>
    <property type="evidence" value="ECO:0007669"/>
    <property type="project" value="InterPro"/>
</dbReference>
<dbReference type="GO" id="GO:0030246">
    <property type="term" value="F:carbohydrate binding"/>
    <property type="evidence" value="ECO:0007669"/>
    <property type="project" value="UniProtKB-KW"/>
</dbReference>
<feature type="disulfide bond" evidence="14">
    <location>
        <begin position="227"/>
        <end position="261"/>
    </location>
</feature>
<evidence type="ECO:0000256" key="5">
    <source>
        <dbReference type="ARBA" id="ARBA00022729"/>
    </source>
</evidence>
<keyword evidence="18" id="KW-1185">Reference proteome</keyword>
<dbReference type="SUPFAM" id="SSF49899">
    <property type="entry name" value="Concanavalin A-like lectins/glucanases"/>
    <property type="match status" value="1"/>
</dbReference>
<dbReference type="EMBL" id="WNTK01000002">
    <property type="protein sequence ID" value="KAG9491017.1"/>
    <property type="molecule type" value="Genomic_DNA"/>
</dbReference>
<keyword evidence="12" id="KW-0472">Membrane</keyword>
<evidence type="ECO:0000256" key="10">
    <source>
        <dbReference type="ARBA" id="ARBA00022989"/>
    </source>
</evidence>
<keyword evidence="13 14" id="KW-1015">Disulfide bond</keyword>
<dbReference type="PANTHER" id="PTHR11073:SF11">
    <property type="entry name" value="CALNEXIN"/>
    <property type="match status" value="1"/>
</dbReference>
<gene>
    <name evidence="17" type="ORF">GDO78_006398</name>
</gene>
<dbReference type="Pfam" id="PF00262">
    <property type="entry name" value="Calreticulin"/>
    <property type="match status" value="1"/>
</dbReference>
<keyword evidence="3" id="KW-0812">Transmembrane</keyword>
<feature type="non-terminal residue" evidence="17">
    <location>
        <position position="1"/>
    </location>
</feature>
<keyword evidence="6" id="KW-0430">Lectin</keyword>
<comment type="subcellular location">
    <subcellularLocation>
        <location evidence="1">Endoplasmic reticulum membrane</location>
        <topology evidence="1">Single-pass membrane protein</topology>
    </subcellularLocation>
</comment>